<feature type="compositionally biased region" description="Pro residues" evidence="1">
    <location>
        <begin position="651"/>
        <end position="662"/>
    </location>
</feature>
<evidence type="ECO:0000313" key="4">
    <source>
        <dbReference type="EMBL" id="ACL57433.1"/>
    </source>
</evidence>
<dbReference type="GO" id="GO:0016887">
    <property type="term" value="F:ATP hydrolysis activity"/>
    <property type="evidence" value="ECO:0007669"/>
    <property type="project" value="InterPro"/>
</dbReference>
<accession>B8ICM2</accession>
<dbReference type="InterPro" id="IPR046454">
    <property type="entry name" value="GpA_endonuclease"/>
</dbReference>
<organism evidence="4 5">
    <name type="scientific">Methylobacterium nodulans (strain LMG 21967 / CNCM I-2342 / ORS 2060)</name>
    <dbReference type="NCBI Taxonomy" id="460265"/>
    <lineage>
        <taxon>Bacteria</taxon>
        <taxon>Pseudomonadati</taxon>
        <taxon>Pseudomonadota</taxon>
        <taxon>Alphaproteobacteria</taxon>
        <taxon>Hyphomicrobiales</taxon>
        <taxon>Methylobacteriaceae</taxon>
        <taxon>Methylobacterium</taxon>
    </lineage>
</organism>
<dbReference type="OrthoDB" id="5181253at2"/>
<feature type="compositionally biased region" description="Low complexity" evidence="1">
    <location>
        <begin position="637"/>
        <end position="646"/>
    </location>
</feature>
<dbReference type="eggNOG" id="COG5525">
    <property type="taxonomic scope" value="Bacteria"/>
</dbReference>
<keyword evidence="5" id="KW-1185">Reference proteome</keyword>
<name>B8ICM2_METNO</name>
<evidence type="ECO:0000259" key="2">
    <source>
        <dbReference type="Pfam" id="PF05876"/>
    </source>
</evidence>
<gene>
    <name evidence="4" type="ordered locus">Mnod_2463</name>
</gene>
<feature type="domain" description="Terminase large subunit GpA endonuclease" evidence="3">
    <location>
        <begin position="338"/>
        <end position="618"/>
    </location>
</feature>
<dbReference type="EMBL" id="CP001349">
    <property type="protein sequence ID" value="ACL57433.1"/>
    <property type="molecule type" value="Genomic_DNA"/>
</dbReference>
<reference evidence="4 5" key="1">
    <citation type="submission" date="2009-01" db="EMBL/GenBank/DDBJ databases">
        <title>Complete sequence of chromosome of Methylobacterium nodulans ORS 2060.</title>
        <authorList>
            <consortium name="US DOE Joint Genome Institute"/>
            <person name="Lucas S."/>
            <person name="Copeland A."/>
            <person name="Lapidus A."/>
            <person name="Glavina del Rio T."/>
            <person name="Dalin E."/>
            <person name="Tice H."/>
            <person name="Bruce D."/>
            <person name="Goodwin L."/>
            <person name="Pitluck S."/>
            <person name="Sims D."/>
            <person name="Brettin T."/>
            <person name="Detter J.C."/>
            <person name="Han C."/>
            <person name="Larimer F."/>
            <person name="Land M."/>
            <person name="Hauser L."/>
            <person name="Kyrpides N."/>
            <person name="Ivanova N."/>
            <person name="Marx C.J."/>
            <person name="Richardson P."/>
        </authorList>
    </citation>
    <scope>NUCLEOTIDE SEQUENCE [LARGE SCALE GENOMIC DNA]</scope>
    <source>
        <strain evidence="5">LMG 21967 / CNCM I-2342 / ORS 2060</strain>
    </source>
</reference>
<dbReference type="HOGENOM" id="CLU_023850_0_1_5"/>
<dbReference type="Pfam" id="PF20454">
    <property type="entry name" value="GpA_nuclease"/>
    <property type="match status" value="1"/>
</dbReference>
<dbReference type="Proteomes" id="UP000008207">
    <property type="component" value="Chromosome"/>
</dbReference>
<dbReference type="AlphaFoldDB" id="B8ICM2"/>
<feature type="region of interest" description="Disordered" evidence="1">
    <location>
        <begin position="626"/>
        <end position="665"/>
    </location>
</feature>
<dbReference type="KEGG" id="mno:Mnod_2463"/>
<dbReference type="GO" id="GO:0004519">
    <property type="term" value="F:endonuclease activity"/>
    <property type="evidence" value="ECO:0007669"/>
    <property type="project" value="InterPro"/>
</dbReference>
<protein>
    <submittedName>
        <fullName evidence="4">Terminase GpA</fullName>
    </submittedName>
</protein>
<proteinExistence type="predicted"/>
<dbReference type="Pfam" id="PF05876">
    <property type="entry name" value="GpA_ATPase"/>
    <property type="match status" value="1"/>
</dbReference>
<evidence type="ECO:0000313" key="5">
    <source>
        <dbReference type="Proteomes" id="UP000008207"/>
    </source>
</evidence>
<dbReference type="InterPro" id="IPR046453">
    <property type="entry name" value="GpA_ATPase"/>
</dbReference>
<evidence type="ECO:0000259" key="3">
    <source>
        <dbReference type="Pfam" id="PF20454"/>
    </source>
</evidence>
<sequence length="690" mass="76207">MTLSERLRSELQTRPAALARLAKLWEPRPQTSPDAWARANRVYPLSAGVPGSRDPGLTPYIIPFERFFEDPRYEVCALITGTQSSKTDGILDVIGWRLDTRPRPQLYVGPSKDFVSEQFEPRLMKLFDEAERLAGLVARGKRNKKTRKTVNGVSVRLAWAGSATSLASDQAGDVYIDEYDKMLRGVRGEGDPFTLAKARADTYADRKIAVTSTPKRGRVETERCERSGLEFWKVADPSVLDSPIWVKWQSGTRHHWAWRCPSCSEWFIPRLKDLKAPKDATPAQARRETFLCCPVHGCVITEELKPEMNARGVFVAPGQTIRPDGAVEGEAPDSTVLSLWVSGLASPFVTWGERVEELMLARLTSDHEAIQGSVNKAGEVYAEAPMNAPKAESVRAKIVPYRLGEVPREVMRLVAGIDVQRRSIYYVVRGFGARGASWLIEAEELLGPTDGEEIWDDLADALTSAYGGLHIEKALIDSGFRPDKPDAGDVHKVYEFCRRYDWLVSPTKGRATRTQPLTVKKHEVDAKGRAARFSVDLATLDSDFFKSLVTSRLLTPIGRPGSLHVPSDVPARYCQQLVSEVREIVAGKPVWTPISAENHFLDCEALAAAAGYLLNVQRIPEGVMRDWDDTAPPPLPAAGSAPQVPFEEPPKPVPEVPAPAGPPQAVVAQKSLRETLAARMAARAARLNGR</sequence>
<dbReference type="STRING" id="460265.Mnod_2463"/>
<feature type="domain" description="Phage terminase large subunit GpA ATPase" evidence="2">
    <location>
        <begin position="49"/>
        <end position="312"/>
    </location>
</feature>
<evidence type="ECO:0000256" key="1">
    <source>
        <dbReference type="SAM" id="MobiDB-lite"/>
    </source>
</evidence>